<sequence>MIVIGGLPIILRRGQIRDWALVYLFNAATNVFIDKIVTKYKVVKYPVRLLPKIFKTNIAFDYFVYPFITILYNQLTYKDNLLMIIYKVFLVAFPMLLIELWAEKKTSLIKWGKGWNWYHTYFSIIIKSLITRWVIREIREMAKREDKDQKYNEKVSFAL</sequence>
<protein>
    <submittedName>
        <fullName evidence="2">Uncharacterized protein</fullName>
    </submittedName>
</protein>
<evidence type="ECO:0000313" key="2">
    <source>
        <dbReference type="EMBL" id="MBU9721690.1"/>
    </source>
</evidence>
<dbReference type="NCBIfam" id="NF041644">
    <property type="entry name" value="CBO0543_fam"/>
    <property type="match status" value="1"/>
</dbReference>
<evidence type="ECO:0000313" key="3">
    <source>
        <dbReference type="Proteomes" id="UP000790580"/>
    </source>
</evidence>
<feature type="transmembrane region" description="Helical" evidence="1">
    <location>
        <begin position="84"/>
        <end position="102"/>
    </location>
</feature>
<keyword evidence="1" id="KW-0472">Membrane</keyword>
<name>A0ABS6JTE1_9BACI</name>
<dbReference type="EMBL" id="JAHQCR010000042">
    <property type="protein sequence ID" value="MBU9721690.1"/>
    <property type="molecule type" value="Genomic_DNA"/>
</dbReference>
<gene>
    <name evidence="2" type="ORF">KS407_09570</name>
</gene>
<feature type="transmembrane region" description="Helical" evidence="1">
    <location>
        <begin position="117"/>
        <end position="135"/>
    </location>
</feature>
<reference evidence="2 3" key="1">
    <citation type="submission" date="2021-06" db="EMBL/GenBank/DDBJ databases">
        <title>Bacillus sp. RD4P76, an endophyte from a halophyte.</title>
        <authorList>
            <person name="Sun J.-Q."/>
        </authorList>
    </citation>
    <scope>NUCLEOTIDE SEQUENCE [LARGE SCALE GENOMIC DNA]</scope>
    <source>
        <strain evidence="2 3">JCM 17098</strain>
    </source>
</reference>
<keyword evidence="1" id="KW-0812">Transmembrane</keyword>
<dbReference type="Proteomes" id="UP000790580">
    <property type="component" value="Unassembled WGS sequence"/>
</dbReference>
<comment type="caution">
    <text evidence="2">The sequence shown here is derived from an EMBL/GenBank/DDBJ whole genome shotgun (WGS) entry which is preliminary data.</text>
</comment>
<feature type="transmembrane region" description="Helical" evidence="1">
    <location>
        <begin position="16"/>
        <end position="33"/>
    </location>
</feature>
<organism evidence="2 3">
    <name type="scientific">Evansella alkalicola</name>
    <dbReference type="NCBI Taxonomy" id="745819"/>
    <lineage>
        <taxon>Bacteria</taxon>
        <taxon>Bacillati</taxon>
        <taxon>Bacillota</taxon>
        <taxon>Bacilli</taxon>
        <taxon>Bacillales</taxon>
        <taxon>Bacillaceae</taxon>
        <taxon>Evansella</taxon>
    </lineage>
</organism>
<accession>A0ABS6JTE1</accession>
<keyword evidence="1" id="KW-1133">Transmembrane helix</keyword>
<dbReference type="InterPro" id="IPR048147">
    <property type="entry name" value="CBO0543-like"/>
</dbReference>
<proteinExistence type="predicted"/>
<evidence type="ECO:0000256" key="1">
    <source>
        <dbReference type="SAM" id="Phobius"/>
    </source>
</evidence>
<keyword evidence="3" id="KW-1185">Reference proteome</keyword>
<feature type="transmembrane region" description="Helical" evidence="1">
    <location>
        <begin position="53"/>
        <end position="72"/>
    </location>
</feature>